<dbReference type="EMBL" id="LR999458">
    <property type="protein sequence ID" value="CAE6261862.1"/>
    <property type="molecule type" value="Genomic_DNA"/>
</dbReference>
<organism evidence="6 7">
    <name type="scientific">Arabidopsis arenosa</name>
    <name type="common">Sand rock-cress</name>
    <name type="synonym">Cardaminopsis arenosa</name>
    <dbReference type="NCBI Taxonomy" id="38785"/>
    <lineage>
        <taxon>Eukaryota</taxon>
        <taxon>Viridiplantae</taxon>
        <taxon>Streptophyta</taxon>
        <taxon>Embryophyta</taxon>
        <taxon>Tracheophyta</taxon>
        <taxon>Spermatophyta</taxon>
        <taxon>Magnoliopsida</taxon>
        <taxon>eudicotyledons</taxon>
        <taxon>Gunneridae</taxon>
        <taxon>Pentapetalae</taxon>
        <taxon>rosids</taxon>
        <taxon>malvids</taxon>
        <taxon>Brassicales</taxon>
        <taxon>Brassicaceae</taxon>
        <taxon>Camelineae</taxon>
        <taxon>Arabidopsis</taxon>
    </lineage>
</organism>
<dbReference type="CDD" id="cd18825">
    <property type="entry name" value="GH43_CtGH43-like"/>
    <property type="match status" value="1"/>
</dbReference>
<keyword evidence="3" id="KW-0326">Glycosidase</keyword>
<evidence type="ECO:0000256" key="4">
    <source>
        <dbReference type="SAM" id="Phobius"/>
    </source>
</evidence>
<name>A0A8S2B668_ARAAE</name>
<keyword evidence="4" id="KW-1133">Transmembrane helix</keyword>
<dbReference type="InterPro" id="IPR006710">
    <property type="entry name" value="Glyco_hydro_43"/>
</dbReference>
<keyword evidence="4" id="KW-0812">Transmembrane</keyword>
<reference evidence="6" key="1">
    <citation type="submission" date="2021-01" db="EMBL/GenBank/DDBJ databases">
        <authorList>
            <person name="Bezrukov I."/>
        </authorList>
    </citation>
    <scope>NUCLEOTIDE SEQUENCE</scope>
</reference>
<accession>A0A8S2B668</accession>
<evidence type="ECO:0000256" key="2">
    <source>
        <dbReference type="ARBA" id="ARBA00022801"/>
    </source>
</evidence>
<evidence type="ECO:0000313" key="6">
    <source>
        <dbReference type="EMBL" id="CAE6261862.1"/>
    </source>
</evidence>
<keyword evidence="4" id="KW-0472">Membrane</keyword>
<dbReference type="PANTHER" id="PTHR22925:SF56">
    <property type="entry name" value="ARABINANASE_LEVANSUCRASE_INVERTASE"/>
    <property type="match status" value="1"/>
</dbReference>
<feature type="transmembrane region" description="Helical" evidence="4">
    <location>
        <begin position="111"/>
        <end position="134"/>
    </location>
</feature>
<dbReference type="Proteomes" id="UP000682877">
    <property type="component" value="Chromosome 8"/>
</dbReference>
<feature type="transmembrane region" description="Helical" evidence="4">
    <location>
        <begin position="218"/>
        <end position="241"/>
    </location>
</feature>
<evidence type="ECO:0000313" key="7">
    <source>
        <dbReference type="Proteomes" id="UP000682877"/>
    </source>
</evidence>
<dbReference type="AlphaFoldDB" id="A0A8S2B668"/>
<keyword evidence="5" id="KW-0732">Signal</keyword>
<evidence type="ECO:0000256" key="5">
    <source>
        <dbReference type="SAM" id="SignalP"/>
    </source>
</evidence>
<feature type="signal peptide" evidence="5">
    <location>
        <begin position="1"/>
        <end position="24"/>
    </location>
</feature>
<keyword evidence="7" id="KW-1185">Reference proteome</keyword>
<feature type="transmembrane region" description="Helical" evidence="4">
    <location>
        <begin position="69"/>
        <end position="91"/>
    </location>
</feature>
<dbReference type="Pfam" id="PF04616">
    <property type="entry name" value="Glyco_hydro_43"/>
    <property type="match status" value="1"/>
</dbReference>
<dbReference type="GO" id="GO:0004553">
    <property type="term" value="F:hydrolase activity, hydrolyzing O-glycosyl compounds"/>
    <property type="evidence" value="ECO:0007669"/>
    <property type="project" value="InterPro"/>
</dbReference>
<dbReference type="SUPFAM" id="SSF75005">
    <property type="entry name" value="Arabinanase/levansucrase/invertase"/>
    <property type="match status" value="1"/>
</dbReference>
<dbReference type="InterPro" id="IPR023296">
    <property type="entry name" value="Glyco_hydro_beta-prop_sf"/>
</dbReference>
<dbReference type="Gene3D" id="2.115.10.20">
    <property type="entry name" value="Glycosyl hydrolase domain, family 43"/>
    <property type="match status" value="1"/>
</dbReference>
<dbReference type="GO" id="GO:0005975">
    <property type="term" value="P:carbohydrate metabolic process"/>
    <property type="evidence" value="ECO:0007669"/>
    <property type="project" value="InterPro"/>
</dbReference>
<feature type="transmembrane region" description="Helical" evidence="4">
    <location>
        <begin position="550"/>
        <end position="572"/>
    </location>
</feature>
<keyword evidence="2" id="KW-0378">Hydrolase</keyword>
<evidence type="ECO:0000256" key="3">
    <source>
        <dbReference type="ARBA" id="ARBA00023295"/>
    </source>
</evidence>
<comment type="similarity">
    <text evidence="1">Belongs to the glycosyl hydrolase 43 family.</text>
</comment>
<gene>
    <name evidence="6" type="ORF">AARE701A_LOCUS22487</name>
</gene>
<evidence type="ECO:0000256" key="1">
    <source>
        <dbReference type="ARBA" id="ARBA00009865"/>
    </source>
</evidence>
<dbReference type="PANTHER" id="PTHR22925">
    <property type="entry name" value="GLYCOSYL HYDROLASE 43 FAMILY MEMBER"/>
    <property type="match status" value="1"/>
</dbReference>
<feature type="transmembrane region" description="Helical" evidence="4">
    <location>
        <begin position="459"/>
        <end position="481"/>
    </location>
</feature>
<dbReference type="FunFam" id="2.115.10.20:FF:000010">
    <property type="entry name" value="Arabinanase/levansucrase/invertase"/>
    <property type="match status" value="1"/>
</dbReference>
<protein>
    <submittedName>
        <fullName evidence="6">Uncharacterized protein</fullName>
    </submittedName>
</protein>
<feature type="transmembrane region" description="Helical" evidence="4">
    <location>
        <begin position="248"/>
        <end position="271"/>
    </location>
</feature>
<sequence>MTTSRITGVLSQLLLTAVISPLLAVSSLSDGGDHERFKRCDPLNSFRYYDGGFDVRNKHYWAATAFTGIHGYAVAGVLIIAGVCLGLYVAFSKKRRRVSSWRHRYLDRYYLPLFLLLLLFMFLSMATTGIVIAANQKSKNKTEEMKETIDKAGEDVDHNIRTVIVSLTKIQYLLLPYDQNTTHLLNVTTHRLGKGSRLIQSFLHHNGRSIDLAIKISYVSHLMIASTNLFLLLLAFVPLLLHWHPGFFMVIFLCWIITTLCWVLTGFDFFIHTFAEDLCSAFNGFVQNPQNSTLTNLFPCMDPLHSDKTLIEISLMIHNFITELNSKVAESMRSNALADRSNTVSWAPESGIICDPFGGQQINSYKPQSCSNGAIPIGEFPNILSRFTCHDKDPPETCRITGKFIPEAAYLKVYAYSNSAQGMLDILPSLQNLTECLAVKDTLSSIVSNQCEPFRASMYGLWASILALSLIMVVLVLLFLAKALQEKGKSFAWFSIHPTSSAEIRQNTKVFPIWCLLRRKLRELIISEIIYMSGYSASASLRGFSGGCRYSFLTIVWTVVGLFLVAHLISLYSRKDNIHQQQVSSDQLQLVHHQHPVVRELVRVEEEILRMPPPRKRSPRTTKRRSRKPIPMVEEFLDEKSPIRHVFFPGMKTAAFGPTKDMGNETSYYFPGKIWMDTEGNPIQAHGGGILLDEKSNTYYWYGEYKDGPTYHAHKKGPARVDIIGVGCYSSKDLWTWKNEGIVLGAEETNKTHDLHKSNVLERPKVIYNEKTEKYVMWMHIDDANYTKASVGVAISNNPTGPFEYLYSKRPHGFDSRDMTVFKDDDGVAYLIYSSEVNSVLHIGPLTEDYLDVTPVMKRVMVGQHREAPAIFKYQNIYYMVTSWCTGWAPNEALAHAAESIMGPWEKLGNPCIGGNNVFRLTTFFAQSTYVIPLPGVPGTFIFMADRWNPADLRDSRYVWLPLVIGGPADQPLEFSFGFPLWSRVSIYWHSKWRLP</sequence>
<proteinExistence type="inferred from homology"/>
<feature type="chain" id="PRO_5035913158" evidence="5">
    <location>
        <begin position="25"/>
        <end position="996"/>
    </location>
</feature>